<dbReference type="PROSITE" id="PS50294">
    <property type="entry name" value="WD_REPEATS_REGION"/>
    <property type="match status" value="1"/>
</dbReference>
<evidence type="ECO:0000256" key="2">
    <source>
        <dbReference type="SAM" id="MobiDB-lite"/>
    </source>
</evidence>
<dbReference type="PANTHER" id="PTHR44329">
    <property type="entry name" value="SERINE/THREONINE-PROTEIN KINASE TNNI3K-RELATED"/>
    <property type="match status" value="1"/>
</dbReference>
<dbReference type="Proteomes" id="UP000714275">
    <property type="component" value="Unassembled WGS sequence"/>
</dbReference>
<feature type="region of interest" description="Disordered" evidence="2">
    <location>
        <begin position="139"/>
        <end position="158"/>
    </location>
</feature>
<dbReference type="SMART" id="SM00320">
    <property type="entry name" value="WD40"/>
    <property type="match status" value="3"/>
</dbReference>
<dbReference type="InterPro" id="IPR011009">
    <property type="entry name" value="Kinase-like_dom_sf"/>
</dbReference>
<comment type="caution">
    <text evidence="4">The sequence shown here is derived from an EMBL/GenBank/DDBJ whole genome shotgun (WGS) entry which is preliminary data.</text>
</comment>
<evidence type="ECO:0000259" key="3">
    <source>
        <dbReference type="PROSITE" id="PS50011"/>
    </source>
</evidence>
<dbReference type="SUPFAM" id="SSF82171">
    <property type="entry name" value="DPP6 N-terminal domain-like"/>
    <property type="match status" value="1"/>
</dbReference>
<feature type="region of interest" description="Disordered" evidence="2">
    <location>
        <begin position="764"/>
        <end position="789"/>
    </location>
</feature>
<dbReference type="Gene3D" id="2.130.10.10">
    <property type="entry name" value="YVTN repeat-like/Quinoprotein amine dehydrogenase"/>
    <property type="match status" value="1"/>
</dbReference>
<dbReference type="PROSITE" id="PS50011">
    <property type="entry name" value="PROTEIN_KINASE_DOM"/>
    <property type="match status" value="2"/>
</dbReference>
<evidence type="ECO:0000256" key="1">
    <source>
        <dbReference type="PROSITE-ProRule" id="PRU00221"/>
    </source>
</evidence>
<gene>
    <name evidence="4" type="ORF">EV702DRAFT_234229</name>
</gene>
<keyword evidence="4" id="KW-0808">Transferase</keyword>
<dbReference type="Pfam" id="PF07714">
    <property type="entry name" value="PK_Tyr_Ser-Thr"/>
    <property type="match status" value="2"/>
</dbReference>
<dbReference type="InterPro" id="IPR051681">
    <property type="entry name" value="Ser/Thr_Kinases-Pseudokinases"/>
</dbReference>
<dbReference type="GO" id="GO:0004674">
    <property type="term" value="F:protein serine/threonine kinase activity"/>
    <property type="evidence" value="ECO:0007669"/>
    <property type="project" value="TreeGrafter"/>
</dbReference>
<protein>
    <submittedName>
        <fullName evidence="4">Kinase-like domain-containing protein</fullName>
    </submittedName>
</protein>
<accession>A0A9P7A783</accession>
<dbReference type="Pfam" id="PF00400">
    <property type="entry name" value="WD40"/>
    <property type="match status" value="1"/>
</dbReference>
<dbReference type="GO" id="GO:0005524">
    <property type="term" value="F:ATP binding"/>
    <property type="evidence" value="ECO:0007669"/>
    <property type="project" value="InterPro"/>
</dbReference>
<dbReference type="InterPro" id="IPR015943">
    <property type="entry name" value="WD40/YVTN_repeat-like_dom_sf"/>
</dbReference>
<evidence type="ECO:0000313" key="4">
    <source>
        <dbReference type="EMBL" id="KAG1782945.1"/>
    </source>
</evidence>
<reference evidence="4" key="1">
    <citation type="journal article" date="2020" name="New Phytol.">
        <title>Comparative genomics reveals dynamic genome evolution in host specialist ectomycorrhizal fungi.</title>
        <authorList>
            <person name="Lofgren L.A."/>
            <person name="Nguyen N.H."/>
            <person name="Vilgalys R."/>
            <person name="Ruytinx J."/>
            <person name="Liao H.L."/>
            <person name="Branco S."/>
            <person name="Kuo A."/>
            <person name="LaButti K."/>
            <person name="Lipzen A."/>
            <person name="Andreopoulos W."/>
            <person name="Pangilinan J."/>
            <person name="Riley R."/>
            <person name="Hundley H."/>
            <person name="Na H."/>
            <person name="Barry K."/>
            <person name="Grigoriev I.V."/>
            <person name="Stajich J.E."/>
            <person name="Kennedy P.G."/>
        </authorList>
    </citation>
    <scope>NUCLEOTIDE SEQUENCE</scope>
    <source>
        <strain evidence="4">DOB743</strain>
    </source>
</reference>
<dbReference type="InterPro" id="IPR001245">
    <property type="entry name" value="Ser-Thr/Tyr_kinase_cat_dom"/>
</dbReference>
<dbReference type="OrthoDB" id="4062651at2759"/>
<proteinExistence type="predicted"/>
<dbReference type="EMBL" id="JABBWD010000002">
    <property type="protein sequence ID" value="KAG1782945.1"/>
    <property type="molecule type" value="Genomic_DNA"/>
</dbReference>
<feature type="domain" description="Protein kinase" evidence="3">
    <location>
        <begin position="200"/>
        <end position="490"/>
    </location>
</feature>
<organism evidence="4 5">
    <name type="scientific">Suillus placidus</name>
    <dbReference type="NCBI Taxonomy" id="48579"/>
    <lineage>
        <taxon>Eukaryota</taxon>
        <taxon>Fungi</taxon>
        <taxon>Dikarya</taxon>
        <taxon>Basidiomycota</taxon>
        <taxon>Agaricomycotina</taxon>
        <taxon>Agaricomycetes</taxon>
        <taxon>Agaricomycetidae</taxon>
        <taxon>Boletales</taxon>
        <taxon>Suillineae</taxon>
        <taxon>Suillaceae</taxon>
        <taxon>Suillus</taxon>
    </lineage>
</organism>
<dbReference type="InterPro" id="IPR000719">
    <property type="entry name" value="Prot_kinase_dom"/>
</dbReference>
<feature type="domain" description="Protein kinase" evidence="3">
    <location>
        <begin position="502"/>
        <end position="778"/>
    </location>
</feature>
<dbReference type="PANTHER" id="PTHR44329:SF214">
    <property type="entry name" value="PROTEIN KINASE DOMAIN-CONTAINING PROTEIN"/>
    <property type="match status" value="1"/>
</dbReference>
<sequence>MIADAPPAELDAPVFWTMKDKCIVVAFSFTDEKAGPIYEFDASTLQTIGAPFEGHTDTISGLALSFDCVLLASASIDQTIKLWASESRQLLASFSVQRLRYLILSPDSSQLAYTTHDDTKIHVCDTPPDILASIQPVTTRSPPQITSPTVGSQLPQLPPDPRELIPSSSNTHTVFPARDDKPDNLPLEATLQDLSKYIIKDGDYPVARGGFGEIWKCTFYIDRNSVKVAVKALQVYANDQLGAAKTKKIKRIKRELRISANLKHPNILPVYGYTYGFGPFIAIVSPWAENGNLTVYLEREGAALTLVRRFQMLRDIIAGLQYLHAKSVIHGSLSTSNVLIHGDGTTCIADFGLSLMYSEIATASQASWTSTLKGNMRWMAPELLVEREDGSQARPSEQSDMYSLGGIMLQVLTNKIPYYHLSSDAAIILCIAKSQKPSRSRYPKLPEQYWQLIEQCWPTDPRERPSTEKVDGEIKNELQALSRASQNPRLAVLHDLTRCITKDEEYPAAGGGFGEIWKCTYKKDRISIKVAVKSLRVYAADQGKEKKNERIKRELRICASLKHANVLPVYGYTFGFSPFIAIVSHWAENGDLTAYLKRVGKTLTVIQQFQILRDVITGLQYLHDKRVIHGDFNGLNILIHDDGTACIADFGLSLMYSEVISVSKASWTSTPIQGNLPWMAPELLQEQKDGCQVRPSQQSDIYSFGGIMLQVLTNEIPYHYLTQKPAIIVCIANSVKPDRTRYPVILDKYWQFIERCWSTLPQDRPSAEEVEGDIRNELDSLSARDPADS</sequence>
<name>A0A9P7A783_9AGAM</name>
<dbReference type="PROSITE" id="PS50082">
    <property type="entry name" value="WD_REPEATS_2"/>
    <property type="match status" value="1"/>
</dbReference>
<evidence type="ECO:0000313" key="5">
    <source>
        <dbReference type="Proteomes" id="UP000714275"/>
    </source>
</evidence>
<feature type="compositionally biased region" description="Polar residues" evidence="2">
    <location>
        <begin position="139"/>
        <end position="155"/>
    </location>
</feature>
<dbReference type="AlphaFoldDB" id="A0A9P7A783"/>
<dbReference type="Gene3D" id="1.10.510.10">
    <property type="entry name" value="Transferase(Phosphotransferase) domain 1"/>
    <property type="match status" value="2"/>
</dbReference>
<keyword evidence="1" id="KW-0853">WD repeat</keyword>
<feature type="repeat" description="WD" evidence="1">
    <location>
        <begin position="52"/>
        <end position="93"/>
    </location>
</feature>
<dbReference type="SUPFAM" id="SSF56112">
    <property type="entry name" value="Protein kinase-like (PK-like)"/>
    <property type="match status" value="2"/>
</dbReference>
<keyword evidence="5" id="KW-1185">Reference proteome</keyword>
<keyword evidence="4" id="KW-0418">Kinase</keyword>
<dbReference type="InterPro" id="IPR001680">
    <property type="entry name" value="WD40_rpt"/>
</dbReference>